<organism evidence="1 2">
    <name type="scientific">Brachionus plicatilis</name>
    <name type="common">Marine rotifer</name>
    <name type="synonym">Brachionus muelleri</name>
    <dbReference type="NCBI Taxonomy" id="10195"/>
    <lineage>
        <taxon>Eukaryota</taxon>
        <taxon>Metazoa</taxon>
        <taxon>Spiralia</taxon>
        <taxon>Gnathifera</taxon>
        <taxon>Rotifera</taxon>
        <taxon>Eurotatoria</taxon>
        <taxon>Monogononta</taxon>
        <taxon>Pseudotrocha</taxon>
        <taxon>Ploima</taxon>
        <taxon>Brachionidae</taxon>
        <taxon>Brachionus</taxon>
    </lineage>
</organism>
<evidence type="ECO:0000313" key="2">
    <source>
        <dbReference type="Proteomes" id="UP000276133"/>
    </source>
</evidence>
<comment type="caution">
    <text evidence="1">The sequence shown here is derived from an EMBL/GenBank/DDBJ whole genome shotgun (WGS) entry which is preliminary data.</text>
</comment>
<name>A0A3M7PHI2_BRAPC</name>
<protein>
    <submittedName>
        <fullName evidence="1">Uncharacterized protein</fullName>
    </submittedName>
</protein>
<accession>A0A3M7PHI2</accession>
<dbReference type="EMBL" id="REGN01010733">
    <property type="protein sequence ID" value="RMZ98512.1"/>
    <property type="molecule type" value="Genomic_DNA"/>
</dbReference>
<proteinExistence type="predicted"/>
<dbReference type="Proteomes" id="UP000276133">
    <property type="component" value="Unassembled WGS sequence"/>
</dbReference>
<dbReference type="AlphaFoldDB" id="A0A3M7PHI2"/>
<gene>
    <name evidence="1" type="ORF">BpHYR1_047932</name>
</gene>
<keyword evidence="2" id="KW-1185">Reference proteome</keyword>
<reference evidence="1 2" key="1">
    <citation type="journal article" date="2018" name="Sci. Rep.">
        <title>Genomic signatures of local adaptation to the degree of environmental predictability in rotifers.</title>
        <authorList>
            <person name="Franch-Gras L."/>
            <person name="Hahn C."/>
            <person name="Garcia-Roger E.M."/>
            <person name="Carmona M.J."/>
            <person name="Serra M."/>
            <person name="Gomez A."/>
        </authorList>
    </citation>
    <scope>NUCLEOTIDE SEQUENCE [LARGE SCALE GENOMIC DNA]</scope>
    <source>
        <strain evidence="1">HYR1</strain>
    </source>
</reference>
<evidence type="ECO:0000313" key="1">
    <source>
        <dbReference type="EMBL" id="RMZ98512.1"/>
    </source>
</evidence>
<sequence length="147" mass="16925">MFYRGNPNNISEVSKDSAQYSSKKLRGKGKPTDYEKLAPFKSYLELLRNIRVKVDGHDTNSGWCLVLCGKAATYKTTANLILAQSYGPYHVWTGHQYVEKDVLKYDDAARAQIEQLVVEEMAWTSLPHKKRWIIRYVQLKSNLEVPD</sequence>
<dbReference type="OrthoDB" id="10192197at2759"/>